<feature type="compositionally biased region" description="Gly residues" evidence="2">
    <location>
        <begin position="446"/>
        <end position="462"/>
    </location>
</feature>
<accession>A0A426Q477</accession>
<feature type="compositionally biased region" description="Low complexity" evidence="2">
    <location>
        <begin position="463"/>
        <end position="489"/>
    </location>
</feature>
<dbReference type="AlphaFoldDB" id="A0A426Q477"/>
<dbReference type="InterPro" id="IPR005531">
    <property type="entry name" value="Asp23"/>
</dbReference>
<comment type="caution">
    <text evidence="3">The sequence shown here is derived from an EMBL/GenBank/DDBJ whole genome shotgun (WGS) entry which is preliminary data.</text>
</comment>
<feature type="region of interest" description="Disordered" evidence="2">
    <location>
        <begin position="1"/>
        <end position="28"/>
    </location>
</feature>
<comment type="similarity">
    <text evidence="1">Belongs to the asp23 family.</text>
</comment>
<feature type="region of interest" description="Disordered" evidence="2">
    <location>
        <begin position="335"/>
        <end position="368"/>
    </location>
</feature>
<proteinExistence type="inferred from homology"/>
<reference evidence="3 4" key="1">
    <citation type="submission" date="2018-01" db="EMBL/GenBank/DDBJ databases">
        <title>Twenty Corynebacterium bovis Genomes.</title>
        <authorList>
            <person name="Gulvik C.A."/>
        </authorList>
    </citation>
    <scope>NUCLEOTIDE SEQUENCE [LARGE SCALE GENOMIC DNA]</scope>
    <source>
        <strain evidence="3 4">16-2004</strain>
    </source>
</reference>
<dbReference type="RefSeq" id="WP_185737455.1">
    <property type="nucleotide sequence ID" value="NZ_JBHYBN010000163.1"/>
</dbReference>
<feature type="region of interest" description="Disordered" evidence="2">
    <location>
        <begin position="231"/>
        <end position="306"/>
    </location>
</feature>
<organism evidence="3 4">
    <name type="scientific">Corynebacterium bovis</name>
    <dbReference type="NCBI Taxonomy" id="36808"/>
    <lineage>
        <taxon>Bacteria</taxon>
        <taxon>Bacillati</taxon>
        <taxon>Actinomycetota</taxon>
        <taxon>Actinomycetes</taxon>
        <taxon>Mycobacteriales</taxon>
        <taxon>Corynebacteriaceae</taxon>
        <taxon>Corynebacterium</taxon>
    </lineage>
</organism>
<dbReference type="Proteomes" id="UP000278422">
    <property type="component" value="Unassembled WGS sequence"/>
</dbReference>
<dbReference type="PRINTS" id="PR01217">
    <property type="entry name" value="PRICHEXTENSN"/>
</dbReference>
<protein>
    <recommendedName>
        <fullName evidence="5">Asp23/Gls24 family envelope stress response protein</fullName>
    </recommendedName>
</protein>
<feature type="compositionally biased region" description="Pro residues" evidence="2">
    <location>
        <begin position="243"/>
        <end position="257"/>
    </location>
</feature>
<feature type="compositionally biased region" description="Basic and acidic residues" evidence="2">
    <location>
        <begin position="424"/>
        <end position="434"/>
    </location>
</feature>
<feature type="region of interest" description="Disordered" evidence="2">
    <location>
        <begin position="423"/>
        <end position="496"/>
    </location>
</feature>
<evidence type="ECO:0000256" key="1">
    <source>
        <dbReference type="ARBA" id="ARBA00005721"/>
    </source>
</evidence>
<dbReference type="Pfam" id="PF03780">
    <property type="entry name" value="Asp23"/>
    <property type="match status" value="1"/>
</dbReference>
<keyword evidence="4" id="KW-1185">Reference proteome</keyword>
<evidence type="ECO:0008006" key="5">
    <source>
        <dbReference type="Google" id="ProtNLM"/>
    </source>
</evidence>
<evidence type="ECO:0000313" key="3">
    <source>
        <dbReference type="EMBL" id="RRQ03644.1"/>
    </source>
</evidence>
<sequence length="496" mass="52352">MSQSPPTTPPGAAGDTTTHPRAAAYAEQRRHTEIDEKILDRIARRAALSVPGVIEHASGLNRLTGRSLPRFDIRVAPAERAASVDAQIAVRWPSPVVAVAQATRETVAEWIEHTTGVPVVAVNVDVVTLVAADGSTSSAAGTPGAGSAHGRRDQVTVDELLAAPRTPELHRVYADPLDVVSPETEERLIPRELQHPQPIDDVTLTPVSAGELPEVRHVTAPEPPVVRSVEAPRPVDVRHPEAPEPQPLTPVSVPPAPHVASVETPAPHPLTPVVTPRPVQPAAVPTPPEPELRRIPTPRGLPVQRLPRQPEPEVYVPRVPTGRELRPVGRADGLRLTRDIPTPEGLPVRTIPTPEGLPVDAVPTPQGLDVTIYPQSRRRDLDEVHVRPTPVIDVDVPAETHGTREVTVRPSRQRARLEYQLGLRADDPDADASHGDGSGADDTGADGAGTKGAGTGTDGNGTDGTATATRSTAAHGHASPASTGSGSTTARERGDQ</sequence>
<name>A0A426Q477_9CORY</name>
<gene>
    <name evidence="3" type="ORF">CXF42_06700</name>
</gene>
<evidence type="ECO:0000256" key="2">
    <source>
        <dbReference type="SAM" id="MobiDB-lite"/>
    </source>
</evidence>
<feature type="compositionally biased region" description="Basic and acidic residues" evidence="2">
    <location>
        <begin position="233"/>
        <end position="242"/>
    </location>
</feature>
<feature type="compositionally biased region" description="Low complexity" evidence="2">
    <location>
        <begin position="10"/>
        <end position="20"/>
    </location>
</feature>
<evidence type="ECO:0000313" key="4">
    <source>
        <dbReference type="Proteomes" id="UP000278422"/>
    </source>
</evidence>
<dbReference type="EMBL" id="PQNQ01000016">
    <property type="protein sequence ID" value="RRQ03644.1"/>
    <property type="molecule type" value="Genomic_DNA"/>
</dbReference>